<reference evidence="10" key="2">
    <citation type="submission" date="2025-09" db="UniProtKB">
        <authorList>
            <consortium name="Ensembl"/>
        </authorList>
    </citation>
    <scope>IDENTIFICATION</scope>
</reference>
<organism evidence="10 11">
    <name type="scientific">Sphenodon punctatus</name>
    <name type="common">Tuatara</name>
    <name type="synonym">Hatteria punctata</name>
    <dbReference type="NCBI Taxonomy" id="8508"/>
    <lineage>
        <taxon>Eukaryota</taxon>
        <taxon>Metazoa</taxon>
        <taxon>Chordata</taxon>
        <taxon>Craniata</taxon>
        <taxon>Vertebrata</taxon>
        <taxon>Euteleostomi</taxon>
        <taxon>Lepidosauria</taxon>
        <taxon>Sphenodontia</taxon>
        <taxon>Sphenodontidae</taxon>
        <taxon>Sphenodon</taxon>
    </lineage>
</organism>
<keyword evidence="3" id="KW-0496">Mitochondrion</keyword>
<feature type="domain" description="RAP" evidence="9">
    <location>
        <begin position="566"/>
        <end position="624"/>
    </location>
</feature>
<evidence type="ECO:0000313" key="10">
    <source>
        <dbReference type="Ensembl" id="ENSSPUP00000022337.1"/>
    </source>
</evidence>
<proteinExistence type="inferred from homology"/>
<evidence type="ECO:0000256" key="8">
    <source>
        <dbReference type="SAM" id="SignalP"/>
    </source>
</evidence>
<gene>
    <name evidence="10" type="primary">TBRG4</name>
</gene>
<dbReference type="Proteomes" id="UP000694392">
    <property type="component" value="Unplaced"/>
</dbReference>
<dbReference type="GO" id="GO:0090615">
    <property type="term" value="P:mitochondrial mRNA processing"/>
    <property type="evidence" value="ECO:0007669"/>
    <property type="project" value="Ensembl"/>
</dbReference>
<dbReference type="GO" id="GO:0044528">
    <property type="term" value="P:regulation of mitochondrial mRNA stability"/>
    <property type="evidence" value="ECO:0007669"/>
    <property type="project" value="Ensembl"/>
</dbReference>
<dbReference type="PANTHER" id="PTHR21228">
    <property type="entry name" value="FAST LEU-RICH DOMAIN-CONTAINING"/>
    <property type="match status" value="1"/>
</dbReference>
<evidence type="ECO:0000256" key="2">
    <source>
        <dbReference type="ARBA" id="ARBA00022946"/>
    </source>
</evidence>
<dbReference type="InterPro" id="IPR010622">
    <property type="entry name" value="FAST_Leu-rich"/>
</dbReference>
<evidence type="ECO:0000256" key="3">
    <source>
        <dbReference type="ARBA" id="ARBA00023128"/>
    </source>
</evidence>
<comment type="subcellular location">
    <subcellularLocation>
        <location evidence="1">Mitochondrion matrix</location>
    </subcellularLocation>
</comment>
<dbReference type="Pfam" id="PF08373">
    <property type="entry name" value="RAP"/>
    <property type="match status" value="1"/>
</dbReference>
<evidence type="ECO:0000256" key="5">
    <source>
        <dbReference type="ARBA" id="ARBA00040471"/>
    </source>
</evidence>
<dbReference type="AlphaFoldDB" id="A0A8D0HLT7"/>
<feature type="signal peptide" evidence="8">
    <location>
        <begin position="1"/>
        <end position="17"/>
    </location>
</feature>
<evidence type="ECO:0000256" key="7">
    <source>
        <dbReference type="ARBA" id="ARBA00043220"/>
    </source>
</evidence>
<dbReference type="GO" id="GO:0003723">
    <property type="term" value="F:RNA binding"/>
    <property type="evidence" value="ECO:0007669"/>
    <property type="project" value="TreeGrafter"/>
</dbReference>
<evidence type="ECO:0000256" key="1">
    <source>
        <dbReference type="ARBA" id="ARBA00004305"/>
    </source>
</evidence>
<evidence type="ECO:0000313" key="11">
    <source>
        <dbReference type="Proteomes" id="UP000694392"/>
    </source>
</evidence>
<keyword evidence="8" id="KW-0732">Signal</keyword>
<sequence length="644" mass="72898">MAARLVQRSGCCLLALSAPLLTPGNLLSAVGKRVIASAPAQLVSLASLHTSSPLQQTDRLSVMEQQPCTRTPEHEKVAELIETASTPEELLERSKDLCMNGNQTTLIISKLSRLVTEKKQNPKNILTDSHFQYLLQIPMKEISKVQSSNLLSLVKSLYSLGLEKNSHELRSVEQEVRWRLRRLPLWQMASLASFMVTHTQKGKQIELLNDVVKNLELRWIEIEGPKTVAMLMTKVGPLSESLMDRLEDKALELAEQFSLWDIRNSLMALALQNRRSIPLLRALSYYLIQKHFVLNVNVLVDLAFAYAKLDFHQTQVFQKLASDLLPHVPKMDHSDMVRCARSFAHLRWLNLPLFEAFAQHAMENADKFSVVQMCNLILAFAYLNFQPSKQEVFYHMVHAKLEGQLDTLDTHLLIDVVWSLCVLQQVKATHLQAVLTPQCHSHLLDDQSLQGQNYKLKLLHINATAQLECANYQGPFLSMSALSAVEQMMGGKKPTPLQISLQEELKKVAGDPSNVCFDVNTVYGWILDAEMVLSSSNKLLPVKNLIAPHLPHAGGALPLPQGTRRLVFLRWEYPNFSSQSKDLLGRFVMAQRHLQAAGFLIIDVPYYEWLPLKSEWQKAAYLKDKMRKVMAVEMARYTRAQGDS</sequence>
<dbReference type="GO" id="GO:0035770">
    <property type="term" value="C:ribonucleoprotein granule"/>
    <property type="evidence" value="ECO:0007669"/>
    <property type="project" value="TreeGrafter"/>
</dbReference>
<name>A0A8D0HLT7_SPHPU</name>
<comment type="similarity">
    <text evidence="4">Belongs to the FAST kinase family.</text>
</comment>
<dbReference type="OMA" id="LCILQQA"/>
<dbReference type="GeneTree" id="ENSGT01030000234607"/>
<dbReference type="Pfam" id="PF06743">
    <property type="entry name" value="FAST_1"/>
    <property type="match status" value="1"/>
</dbReference>
<evidence type="ECO:0000256" key="6">
    <source>
        <dbReference type="ARBA" id="ARBA00042265"/>
    </source>
</evidence>
<keyword evidence="11" id="KW-1185">Reference proteome</keyword>
<dbReference type="Pfam" id="PF08368">
    <property type="entry name" value="FAST_2"/>
    <property type="match status" value="1"/>
</dbReference>
<dbReference type="SMART" id="SM00952">
    <property type="entry name" value="RAP"/>
    <property type="match status" value="1"/>
</dbReference>
<dbReference type="InterPro" id="IPR013579">
    <property type="entry name" value="FAST_2"/>
</dbReference>
<evidence type="ECO:0000256" key="4">
    <source>
        <dbReference type="ARBA" id="ARBA00038281"/>
    </source>
</evidence>
<evidence type="ECO:0000259" key="9">
    <source>
        <dbReference type="PROSITE" id="PS51286"/>
    </source>
</evidence>
<keyword evidence="2" id="KW-0809">Transit peptide</keyword>
<reference evidence="10" key="1">
    <citation type="submission" date="2025-08" db="UniProtKB">
        <authorList>
            <consortium name="Ensembl"/>
        </authorList>
    </citation>
    <scope>IDENTIFICATION</scope>
</reference>
<feature type="chain" id="PRO_5034763565" description="FAST kinase domain-containing protein 4" evidence="8">
    <location>
        <begin position="18"/>
        <end position="644"/>
    </location>
</feature>
<dbReference type="CDD" id="cd23739">
    <property type="entry name" value="TBRG4-like_N"/>
    <property type="match status" value="1"/>
</dbReference>
<dbReference type="Ensembl" id="ENSSPUT00000023804.1">
    <property type="protein sequence ID" value="ENSSPUP00000022337.1"/>
    <property type="gene ID" value="ENSSPUG00000017144.1"/>
</dbReference>
<protein>
    <recommendedName>
        <fullName evidence="5">FAST kinase domain-containing protein 4</fullName>
    </recommendedName>
    <alternativeName>
        <fullName evidence="7">Protein TBRG4</fullName>
    </alternativeName>
    <alternativeName>
        <fullName evidence="6">Transforming growth factor beta regulator 4</fullName>
    </alternativeName>
</protein>
<dbReference type="InterPro" id="IPR050870">
    <property type="entry name" value="FAST_kinase"/>
</dbReference>
<dbReference type="GO" id="GO:0005759">
    <property type="term" value="C:mitochondrial matrix"/>
    <property type="evidence" value="ECO:0007669"/>
    <property type="project" value="UniProtKB-SubCell"/>
</dbReference>
<dbReference type="PROSITE" id="PS51286">
    <property type="entry name" value="RAP"/>
    <property type="match status" value="1"/>
</dbReference>
<accession>A0A8D0HLT7</accession>
<dbReference type="InterPro" id="IPR013584">
    <property type="entry name" value="RAP"/>
</dbReference>
<dbReference type="PANTHER" id="PTHR21228:SF59">
    <property type="entry name" value="FAST KINASE DOMAIN-CONTAINING PROTEIN 4"/>
    <property type="match status" value="1"/>
</dbReference>